<accession>A0ABR4FGM2</accession>
<organism evidence="2 3">
    <name type="scientific">Aspergillus keveii</name>
    <dbReference type="NCBI Taxonomy" id="714993"/>
    <lineage>
        <taxon>Eukaryota</taxon>
        <taxon>Fungi</taxon>
        <taxon>Dikarya</taxon>
        <taxon>Ascomycota</taxon>
        <taxon>Pezizomycotina</taxon>
        <taxon>Eurotiomycetes</taxon>
        <taxon>Eurotiomycetidae</taxon>
        <taxon>Eurotiales</taxon>
        <taxon>Aspergillaceae</taxon>
        <taxon>Aspergillus</taxon>
        <taxon>Aspergillus subgen. Nidulantes</taxon>
    </lineage>
</organism>
<evidence type="ECO:0000313" key="3">
    <source>
        <dbReference type="Proteomes" id="UP001610563"/>
    </source>
</evidence>
<evidence type="ECO:0000313" key="2">
    <source>
        <dbReference type="EMBL" id="KAL2782408.1"/>
    </source>
</evidence>
<feature type="coiled-coil region" evidence="1">
    <location>
        <begin position="129"/>
        <end position="156"/>
    </location>
</feature>
<dbReference type="EMBL" id="JBFTWV010000450">
    <property type="protein sequence ID" value="KAL2782408.1"/>
    <property type="molecule type" value="Genomic_DNA"/>
</dbReference>
<comment type="caution">
    <text evidence="2">The sequence shown here is derived from an EMBL/GenBank/DDBJ whole genome shotgun (WGS) entry which is preliminary data.</text>
</comment>
<evidence type="ECO:0008006" key="4">
    <source>
        <dbReference type="Google" id="ProtNLM"/>
    </source>
</evidence>
<evidence type="ECO:0000256" key="1">
    <source>
        <dbReference type="SAM" id="Coils"/>
    </source>
</evidence>
<dbReference type="InterPro" id="IPR032675">
    <property type="entry name" value="LRR_dom_sf"/>
</dbReference>
<proteinExistence type="predicted"/>
<dbReference type="Proteomes" id="UP001610563">
    <property type="component" value="Unassembled WGS sequence"/>
</dbReference>
<dbReference type="Gene3D" id="3.80.10.10">
    <property type="entry name" value="Ribonuclease Inhibitor"/>
    <property type="match status" value="1"/>
</dbReference>
<name>A0ABR4FGM2_9EURO</name>
<protein>
    <recommendedName>
        <fullName evidence="4">F-box domain-containing protein</fullName>
    </recommendedName>
</protein>
<sequence>MAPLTPDRVMEGRPFAARDSRLFKLPLEILSFIVRYFDGDKQSLASLALVNSDCRQLARSCQFQTIVFDSSPSSTHLLGILIYEAAERSRSPNRLTDRLSLGACIRCVKTNASYYKDQIRSLRMRDRLRGEADSEVDEFEAEADRIEAEKWRKKARDMSVCRTGAYEPGLAFVISTLPHLDTVEWVAGTMIDTPLLNCLASSKARHLRLDGQIDSDSVALSTKSWPLESLIINIEWEWGVFMERQSLDSSSLWRSLIQACSSTLKRLNIDHSRNSEPKFESNKDKPIQFTAEFPRLKTLQIVSETALCPSSLRSVLQSKQLSTILIPMCYSTSMKCLDELGHNEALQTLVLTGYSLPPKVPLRVFQDNPQLTAVGVCYGAPPAILEPLISALGALSNLKVLSLEWDGTRIPKSSLNALSSLKSLEQLHITSGNQVGWKHDWFVDHDSIRSNLSPLQELKKLALTRDTYRVDNDELAEGYYSFRTPTAHDWETLRDLLRSTFPQTPEFVWELSHLLRMKEQADKYATTFTKLELIYLGQLCFPIAIAADCSDRKREALVPSHSRNPDFSVMKELFGMENDDSHEAFRAVPPMIID</sequence>
<keyword evidence="3" id="KW-1185">Reference proteome</keyword>
<gene>
    <name evidence="2" type="ORF">BJX66DRAFT_345862</name>
</gene>
<keyword evidence="1" id="KW-0175">Coiled coil</keyword>
<reference evidence="2 3" key="1">
    <citation type="submission" date="2024-07" db="EMBL/GenBank/DDBJ databases">
        <title>Section-level genome sequencing and comparative genomics of Aspergillus sections Usti and Cavernicolus.</title>
        <authorList>
            <consortium name="Lawrence Berkeley National Laboratory"/>
            <person name="Nybo J.L."/>
            <person name="Vesth T.C."/>
            <person name="Theobald S."/>
            <person name="Frisvad J.C."/>
            <person name="Larsen T.O."/>
            <person name="Kjaerboelling I."/>
            <person name="Rothschild-Mancinelli K."/>
            <person name="Lyhne E.K."/>
            <person name="Kogle M.E."/>
            <person name="Barry K."/>
            <person name="Clum A."/>
            <person name="Na H."/>
            <person name="Ledsgaard L."/>
            <person name="Lin J."/>
            <person name="Lipzen A."/>
            <person name="Kuo A."/>
            <person name="Riley R."/>
            <person name="Mondo S."/>
            <person name="Labutti K."/>
            <person name="Haridas S."/>
            <person name="Pangalinan J."/>
            <person name="Salamov A.A."/>
            <person name="Simmons B.A."/>
            <person name="Magnuson J.K."/>
            <person name="Chen J."/>
            <person name="Drula E."/>
            <person name="Henrissat B."/>
            <person name="Wiebenga A."/>
            <person name="Lubbers R.J."/>
            <person name="Gomes A.C."/>
            <person name="Makela M.R."/>
            <person name="Stajich J."/>
            <person name="Grigoriev I.V."/>
            <person name="Mortensen U.H."/>
            <person name="De Vries R.P."/>
            <person name="Baker S.E."/>
            <person name="Andersen M.R."/>
        </authorList>
    </citation>
    <scope>NUCLEOTIDE SEQUENCE [LARGE SCALE GENOMIC DNA]</scope>
    <source>
        <strain evidence="2 3">CBS 209.92</strain>
    </source>
</reference>
<dbReference type="SUPFAM" id="SSF52047">
    <property type="entry name" value="RNI-like"/>
    <property type="match status" value="1"/>
</dbReference>